<evidence type="ECO:0000256" key="1">
    <source>
        <dbReference type="SAM" id="MobiDB-lite"/>
    </source>
</evidence>
<evidence type="ECO:0008006" key="6">
    <source>
        <dbReference type="Google" id="ProtNLM"/>
    </source>
</evidence>
<reference evidence="4 5" key="1">
    <citation type="submission" date="2024-03" db="EMBL/GenBank/DDBJ databases">
        <authorList>
            <person name="Jo J.-H."/>
        </authorList>
    </citation>
    <scope>NUCLEOTIDE SEQUENCE [LARGE SCALE GENOMIC DNA]</scope>
    <source>
        <strain evidence="4 5">AS3R-12</strain>
    </source>
</reference>
<gene>
    <name evidence="4" type="ORF">WG900_18345</name>
</gene>
<sequence length="210" mass="22105">MKIGFSGKFAASLAAFTMLATPAFAAAGPAHAPRATSSAALPHDAAANHGRGGWGNNGWGNRWNGGWGRRHNDGIDGGDVLAGVLVLGTIAAIASAASKSSKDKREREEDARRGDDSWRYGDDSRDDGRSADMDRSSDLGRSVSLDTAVDSCVADVERGTNRVDTVDNVNRQGDGWRVEGRTQGGASWNCSVDASGRVKGVTTDDPRPRY</sequence>
<accession>A0ABU8SD28</accession>
<feature type="chain" id="PRO_5045766339" description="17 kDa surface antigen" evidence="3">
    <location>
        <begin position="26"/>
        <end position="210"/>
    </location>
</feature>
<name>A0ABU8SD28_9SPHN</name>
<comment type="caution">
    <text evidence="4">The sequence shown here is derived from an EMBL/GenBank/DDBJ whole genome shotgun (WGS) entry which is preliminary data.</text>
</comment>
<dbReference type="Proteomes" id="UP001379235">
    <property type="component" value="Unassembled WGS sequence"/>
</dbReference>
<feature type="signal peptide" evidence="3">
    <location>
        <begin position="1"/>
        <end position="25"/>
    </location>
</feature>
<keyword evidence="5" id="KW-1185">Reference proteome</keyword>
<feature type="region of interest" description="Disordered" evidence="1">
    <location>
        <begin position="97"/>
        <end position="139"/>
    </location>
</feature>
<keyword evidence="3" id="KW-0732">Signal</keyword>
<evidence type="ECO:0000313" key="4">
    <source>
        <dbReference type="EMBL" id="MEJ6011869.1"/>
    </source>
</evidence>
<keyword evidence="2" id="KW-0812">Transmembrane</keyword>
<dbReference type="EMBL" id="JBBHJY010000011">
    <property type="protein sequence ID" value="MEJ6011869.1"/>
    <property type="molecule type" value="Genomic_DNA"/>
</dbReference>
<feature type="compositionally biased region" description="Basic and acidic residues" evidence="1">
    <location>
        <begin position="100"/>
        <end position="138"/>
    </location>
</feature>
<protein>
    <recommendedName>
        <fullName evidence="6">17 kDa surface antigen</fullName>
    </recommendedName>
</protein>
<organism evidence="4 5">
    <name type="scientific">Novosphingobium aquae</name>
    <dbReference type="NCBI Taxonomy" id="3133435"/>
    <lineage>
        <taxon>Bacteria</taxon>
        <taxon>Pseudomonadati</taxon>
        <taxon>Pseudomonadota</taxon>
        <taxon>Alphaproteobacteria</taxon>
        <taxon>Sphingomonadales</taxon>
        <taxon>Sphingomonadaceae</taxon>
        <taxon>Novosphingobium</taxon>
    </lineage>
</organism>
<evidence type="ECO:0000256" key="3">
    <source>
        <dbReference type="SAM" id="SignalP"/>
    </source>
</evidence>
<evidence type="ECO:0000256" key="2">
    <source>
        <dbReference type="SAM" id="Phobius"/>
    </source>
</evidence>
<feature type="transmembrane region" description="Helical" evidence="2">
    <location>
        <begin position="80"/>
        <end position="97"/>
    </location>
</feature>
<dbReference type="RefSeq" id="WP_339969520.1">
    <property type="nucleotide sequence ID" value="NZ_JBBHJY010000011.1"/>
</dbReference>
<keyword evidence="2" id="KW-1133">Transmembrane helix</keyword>
<evidence type="ECO:0000313" key="5">
    <source>
        <dbReference type="Proteomes" id="UP001379235"/>
    </source>
</evidence>
<proteinExistence type="predicted"/>
<keyword evidence="2" id="KW-0472">Membrane</keyword>